<reference evidence="2" key="1">
    <citation type="submission" date="2020-06" db="EMBL/GenBank/DDBJ databases">
        <authorList>
            <person name="Li T."/>
            <person name="Hu X."/>
            <person name="Zhang T."/>
            <person name="Song X."/>
            <person name="Zhang H."/>
            <person name="Dai N."/>
            <person name="Sheng W."/>
            <person name="Hou X."/>
            <person name="Wei L."/>
        </authorList>
    </citation>
    <scope>NUCLEOTIDE SEQUENCE</scope>
    <source>
        <strain evidence="2">3651</strain>
        <tissue evidence="2">Leaf</tissue>
    </source>
</reference>
<sequence length="113" mass="12319">MINGKDLLEDGELNGVGGDRRGIMTAPKKGKKSCGFGADRTNGAKKGDVRESRSQEAEWMSMASVVASVLSLRHAQRYCAYRGEARPAVVRVAGEALENFSYGGRRRRVSWQG</sequence>
<keyword evidence="3" id="KW-1185">Reference proteome</keyword>
<evidence type="ECO:0000313" key="2">
    <source>
        <dbReference type="EMBL" id="KAK4431703.1"/>
    </source>
</evidence>
<dbReference type="AlphaFoldDB" id="A0AAE2CRE1"/>
<accession>A0AAE2CRE1</accession>
<reference evidence="2" key="2">
    <citation type="journal article" date="2024" name="Plant">
        <title>Genomic evolution and insights into agronomic trait innovations of Sesamum species.</title>
        <authorList>
            <person name="Miao H."/>
            <person name="Wang L."/>
            <person name="Qu L."/>
            <person name="Liu H."/>
            <person name="Sun Y."/>
            <person name="Le M."/>
            <person name="Wang Q."/>
            <person name="Wei S."/>
            <person name="Zheng Y."/>
            <person name="Lin W."/>
            <person name="Duan Y."/>
            <person name="Cao H."/>
            <person name="Xiong S."/>
            <person name="Wang X."/>
            <person name="Wei L."/>
            <person name="Li C."/>
            <person name="Ma Q."/>
            <person name="Ju M."/>
            <person name="Zhao R."/>
            <person name="Li G."/>
            <person name="Mu C."/>
            <person name="Tian Q."/>
            <person name="Mei H."/>
            <person name="Zhang T."/>
            <person name="Gao T."/>
            <person name="Zhang H."/>
        </authorList>
    </citation>
    <scope>NUCLEOTIDE SEQUENCE</scope>
    <source>
        <strain evidence="2">3651</strain>
    </source>
</reference>
<organism evidence="2 3">
    <name type="scientific">Sesamum alatum</name>
    <dbReference type="NCBI Taxonomy" id="300844"/>
    <lineage>
        <taxon>Eukaryota</taxon>
        <taxon>Viridiplantae</taxon>
        <taxon>Streptophyta</taxon>
        <taxon>Embryophyta</taxon>
        <taxon>Tracheophyta</taxon>
        <taxon>Spermatophyta</taxon>
        <taxon>Magnoliopsida</taxon>
        <taxon>eudicotyledons</taxon>
        <taxon>Gunneridae</taxon>
        <taxon>Pentapetalae</taxon>
        <taxon>asterids</taxon>
        <taxon>lamiids</taxon>
        <taxon>Lamiales</taxon>
        <taxon>Pedaliaceae</taxon>
        <taxon>Sesamum</taxon>
    </lineage>
</organism>
<dbReference type="EMBL" id="JACGWO010000003">
    <property type="protein sequence ID" value="KAK4431703.1"/>
    <property type="molecule type" value="Genomic_DNA"/>
</dbReference>
<comment type="caution">
    <text evidence="2">The sequence shown here is derived from an EMBL/GenBank/DDBJ whole genome shotgun (WGS) entry which is preliminary data.</text>
</comment>
<proteinExistence type="predicted"/>
<dbReference type="Proteomes" id="UP001293254">
    <property type="component" value="Unassembled WGS sequence"/>
</dbReference>
<feature type="region of interest" description="Disordered" evidence="1">
    <location>
        <begin position="1"/>
        <end position="52"/>
    </location>
</feature>
<protein>
    <submittedName>
        <fullName evidence="2">Uncharacterized protein</fullName>
    </submittedName>
</protein>
<gene>
    <name evidence="2" type="ORF">Salat_0932400</name>
</gene>
<evidence type="ECO:0000313" key="3">
    <source>
        <dbReference type="Proteomes" id="UP001293254"/>
    </source>
</evidence>
<name>A0AAE2CRE1_9LAMI</name>
<evidence type="ECO:0000256" key="1">
    <source>
        <dbReference type="SAM" id="MobiDB-lite"/>
    </source>
</evidence>